<reference evidence="2 3" key="1">
    <citation type="submission" date="2024-06" db="EMBL/GenBank/DDBJ databases">
        <title>Complete genome of Phlyctema vagabunda strain 19-DSS-EL-015.</title>
        <authorList>
            <person name="Fiorenzani C."/>
        </authorList>
    </citation>
    <scope>NUCLEOTIDE SEQUENCE [LARGE SCALE GENOMIC DNA]</scope>
    <source>
        <strain evidence="2 3">19-DSS-EL-015</strain>
    </source>
</reference>
<accession>A0ABR4PH94</accession>
<organism evidence="2 3">
    <name type="scientific">Phlyctema vagabunda</name>
    <dbReference type="NCBI Taxonomy" id="108571"/>
    <lineage>
        <taxon>Eukaryota</taxon>
        <taxon>Fungi</taxon>
        <taxon>Dikarya</taxon>
        <taxon>Ascomycota</taxon>
        <taxon>Pezizomycotina</taxon>
        <taxon>Leotiomycetes</taxon>
        <taxon>Helotiales</taxon>
        <taxon>Dermateaceae</taxon>
        <taxon>Phlyctema</taxon>
    </lineage>
</organism>
<keyword evidence="3" id="KW-1185">Reference proteome</keyword>
<feature type="region of interest" description="Disordered" evidence="1">
    <location>
        <begin position="1"/>
        <end position="30"/>
    </location>
</feature>
<protein>
    <submittedName>
        <fullName evidence="2">Uncharacterized protein</fullName>
    </submittedName>
</protein>
<sequence>MMFRFRVAHGNRRQEATGRDPFPRARGPGKEEDIEILISFNASSVSSRTKVPWDCRMRKILHSFCAFKEIDVDSADAPGFLLTFNQVCVYPEDTPRSVSSVFLAPTPTSASGTGGGLLMFDR</sequence>
<proteinExistence type="predicted"/>
<feature type="compositionally biased region" description="Basic residues" evidence="1">
    <location>
        <begin position="1"/>
        <end position="11"/>
    </location>
</feature>
<gene>
    <name evidence="2" type="ORF">PVAG01_06532</name>
</gene>
<name>A0ABR4PH94_9HELO</name>
<dbReference type="EMBL" id="JBFCZG010000005">
    <property type="protein sequence ID" value="KAL3422376.1"/>
    <property type="molecule type" value="Genomic_DNA"/>
</dbReference>
<evidence type="ECO:0000256" key="1">
    <source>
        <dbReference type="SAM" id="MobiDB-lite"/>
    </source>
</evidence>
<comment type="caution">
    <text evidence="2">The sequence shown here is derived from an EMBL/GenBank/DDBJ whole genome shotgun (WGS) entry which is preliminary data.</text>
</comment>
<dbReference type="Proteomes" id="UP001629113">
    <property type="component" value="Unassembled WGS sequence"/>
</dbReference>
<evidence type="ECO:0000313" key="2">
    <source>
        <dbReference type="EMBL" id="KAL3422376.1"/>
    </source>
</evidence>
<evidence type="ECO:0000313" key="3">
    <source>
        <dbReference type="Proteomes" id="UP001629113"/>
    </source>
</evidence>
<feature type="compositionally biased region" description="Basic and acidic residues" evidence="1">
    <location>
        <begin position="12"/>
        <end position="30"/>
    </location>
</feature>